<evidence type="ECO:0000313" key="3">
    <source>
        <dbReference type="Proteomes" id="UP000241158"/>
    </source>
</evidence>
<dbReference type="InterPro" id="IPR035437">
    <property type="entry name" value="SNase_OB-fold_sf"/>
</dbReference>
<dbReference type="SUPFAM" id="SSF50199">
    <property type="entry name" value="Staphylococcal nuclease"/>
    <property type="match status" value="1"/>
</dbReference>
<sequence>MILPLALVLALIFGSGYGRAADLPIGLAQIQTVGLNKVTGRVAVVDGRTLWFANRRILVRLNQIDSCELPQWAFDPEPNDDERFLSPVPCGAFAKAWLKRSIGSRAVTCRIVSVSGPNDLSGICHAGDIDLAHEMLRVGLGRLTSAFPSNPRYFATQQRAVRARYGMWATYALDMTEWRQKAVDRTLGRKPFADINLLPSAKARSRLRSPMHAVSRAAETGRLLNNRLGEPFRENHPCINTHSSICPVLDLGLASQRLGL</sequence>
<accession>A0A2P7AQR8</accession>
<evidence type="ECO:0000259" key="1">
    <source>
        <dbReference type="SMART" id="SM00318"/>
    </source>
</evidence>
<organism evidence="2 3">
    <name type="scientific">Phyllobacterium endophyticum</name>
    <dbReference type="NCBI Taxonomy" id="1149773"/>
    <lineage>
        <taxon>Bacteria</taxon>
        <taxon>Pseudomonadati</taxon>
        <taxon>Pseudomonadota</taxon>
        <taxon>Alphaproteobacteria</taxon>
        <taxon>Hyphomicrobiales</taxon>
        <taxon>Phyllobacteriaceae</taxon>
        <taxon>Phyllobacterium</taxon>
    </lineage>
</organism>
<feature type="domain" description="TNase-like" evidence="1">
    <location>
        <begin position="36"/>
        <end position="170"/>
    </location>
</feature>
<keyword evidence="3" id="KW-1185">Reference proteome</keyword>
<dbReference type="AlphaFoldDB" id="A0A2P7AQR8"/>
<evidence type="ECO:0000313" key="2">
    <source>
        <dbReference type="EMBL" id="PSH56575.1"/>
    </source>
</evidence>
<proteinExistence type="predicted"/>
<protein>
    <submittedName>
        <fullName evidence="2">Nuclease</fullName>
    </submittedName>
</protein>
<gene>
    <name evidence="2" type="ORF">CU100_14425</name>
</gene>
<comment type="caution">
    <text evidence="2">The sequence shown here is derived from an EMBL/GenBank/DDBJ whole genome shotgun (WGS) entry which is preliminary data.</text>
</comment>
<dbReference type="SMART" id="SM00318">
    <property type="entry name" value="SNc"/>
    <property type="match status" value="1"/>
</dbReference>
<dbReference type="InterPro" id="IPR016071">
    <property type="entry name" value="Staphylococal_nuclease_OB-fold"/>
</dbReference>
<reference evidence="3" key="1">
    <citation type="submission" date="2017-11" db="EMBL/GenBank/DDBJ databases">
        <authorList>
            <person name="Kuznetsova I."/>
            <person name="Sazanova A."/>
            <person name="Chirak E."/>
            <person name="Safronova V."/>
            <person name="Willems A."/>
        </authorList>
    </citation>
    <scope>NUCLEOTIDE SEQUENCE [LARGE SCALE GENOMIC DNA]</scope>
    <source>
        <strain evidence="3">PEPV15</strain>
    </source>
</reference>
<dbReference type="Proteomes" id="UP000241158">
    <property type="component" value="Unassembled WGS sequence"/>
</dbReference>
<name>A0A2P7AQR8_9HYPH</name>
<dbReference type="EMBL" id="PGGN01000003">
    <property type="protein sequence ID" value="PSH56575.1"/>
    <property type="molecule type" value="Genomic_DNA"/>
</dbReference>
<dbReference type="Gene3D" id="2.40.50.90">
    <property type="match status" value="1"/>
</dbReference>